<dbReference type="EMBL" id="JACVVK020000082">
    <property type="protein sequence ID" value="KAK7494593.1"/>
    <property type="molecule type" value="Genomic_DNA"/>
</dbReference>
<evidence type="ECO:0000256" key="3">
    <source>
        <dbReference type="RuleBase" id="RU000461"/>
    </source>
</evidence>
<sequence>MFEGHDTTASAISWALYSLCEHPEYQERVQAEVDHILEGRDSDNIEWSDLSKMEFLTMVIKESMRLHCPVPLISREITQPLSLDGVTIPVGTPCTINIINVHHNPTVWPDPYSFKPERFHPDNMKDKDSYAFIPFSAGPRNCIGQHFSLNEQKVLLGRLLRRFTFTLDPDRTVTKKPAAVMRTETGMWMIATPRTPSL</sequence>
<evidence type="ECO:0000313" key="5">
    <source>
        <dbReference type="Proteomes" id="UP001519460"/>
    </source>
</evidence>
<dbReference type="PRINTS" id="PR00385">
    <property type="entry name" value="P450"/>
</dbReference>
<dbReference type="GO" id="GO:0046872">
    <property type="term" value="F:metal ion binding"/>
    <property type="evidence" value="ECO:0007669"/>
    <property type="project" value="UniProtKB-KW"/>
</dbReference>
<reference evidence="4 5" key="1">
    <citation type="journal article" date="2023" name="Sci. Data">
        <title>Genome assembly of the Korean intertidal mud-creeper Batillaria attramentaria.</title>
        <authorList>
            <person name="Patra A.K."/>
            <person name="Ho P.T."/>
            <person name="Jun S."/>
            <person name="Lee S.J."/>
            <person name="Kim Y."/>
            <person name="Won Y.J."/>
        </authorList>
    </citation>
    <scope>NUCLEOTIDE SEQUENCE [LARGE SCALE GENOMIC DNA]</scope>
    <source>
        <strain evidence="4">Wonlab-2016</strain>
    </source>
</reference>
<dbReference type="AlphaFoldDB" id="A0ABD0L5N2"/>
<comment type="cofactor">
    <cofactor evidence="2">
        <name>heme</name>
        <dbReference type="ChEBI" id="CHEBI:30413"/>
    </cofactor>
</comment>
<protein>
    <recommendedName>
        <fullName evidence="6">Cytochrome P450</fullName>
    </recommendedName>
</protein>
<comment type="similarity">
    <text evidence="1 3">Belongs to the cytochrome P450 family.</text>
</comment>
<dbReference type="InterPro" id="IPR002401">
    <property type="entry name" value="Cyt_P450_E_grp-I"/>
</dbReference>
<dbReference type="InterPro" id="IPR036396">
    <property type="entry name" value="Cyt_P450_sf"/>
</dbReference>
<keyword evidence="5" id="KW-1185">Reference proteome</keyword>
<keyword evidence="2 3" id="KW-0479">Metal-binding</keyword>
<dbReference type="InterPro" id="IPR001128">
    <property type="entry name" value="Cyt_P450"/>
</dbReference>
<evidence type="ECO:0000256" key="2">
    <source>
        <dbReference type="PIRSR" id="PIRSR602401-1"/>
    </source>
</evidence>
<evidence type="ECO:0000256" key="1">
    <source>
        <dbReference type="ARBA" id="ARBA00010617"/>
    </source>
</evidence>
<keyword evidence="2 3" id="KW-0408">Iron</keyword>
<evidence type="ECO:0008006" key="6">
    <source>
        <dbReference type="Google" id="ProtNLM"/>
    </source>
</evidence>
<dbReference type="GO" id="GO:0004497">
    <property type="term" value="F:monooxygenase activity"/>
    <property type="evidence" value="ECO:0007669"/>
    <property type="project" value="UniProtKB-KW"/>
</dbReference>
<organism evidence="4 5">
    <name type="scientific">Batillaria attramentaria</name>
    <dbReference type="NCBI Taxonomy" id="370345"/>
    <lineage>
        <taxon>Eukaryota</taxon>
        <taxon>Metazoa</taxon>
        <taxon>Spiralia</taxon>
        <taxon>Lophotrochozoa</taxon>
        <taxon>Mollusca</taxon>
        <taxon>Gastropoda</taxon>
        <taxon>Caenogastropoda</taxon>
        <taxon>Sorbeoconcha</taxon>
        <taxon>Cerithioidea</taxon>
        <taxon>Batillariidae</taxon>
        <taxon>Batillaria</taxon>
    </lineage>
</organism>
<dbReference type="InterPro" id="IPR017972">
    <property type="entry name" value="Cyt_P450_CS"/>
</dbReference>
<keyword evidence="3" id="KW-0503">Monooxygenase</keyword>
<dbReference type="PANTHER" id="PTHR24291">
    <property type="entry name" value="CYTOCHROME P450 FAMILY 4"/>
    <property type="match status" value="1"/>
</dbReference>
<dbReference type="Proteomes" id="UP001519460">
    <property type="component" value="Unassembled WGS sequence"/>
</dbReference>
<proteinExistence type="inferred from homology"/>
<dbReference type="PROSITE" id="PS00086">
    <property type="entry name" value="CYTOCHROME_P450"/>
    <property type="match status" value="1"/>
</dbReference>
<keyword evidence="2 3" id="KW-0349">Heme</keyword>
<comment type="caution">
    <text evidence="4">The sequence shown here is derived from an EMBL/GenBank/DDBJ whole genome shotgun (WGS) entry which is preliminary data.</text>
</comment>
<gene>
    <name evidence="4" type="ORF">BaRGS_00014246</name>
</gene>
<dbReference type="PRINTS" id="PR00463">
    <property type="entry name" value="EP450I"/>
</dbReference>
<accession>A0ABD0L5N2</accession>
<keyword evidence="3" id="KW-0560">Oxidoreductase</keyword>
<name>A0ABD0L5N2_9CAEN</name>
<evidence type="ECO:0000313" key="4">
    <source>
        <dbReference type="EMBL" id="KAK7494593.1"/>
    </source>
</evidence>
<dbReference type="Gene3D" id="1.10.630.10">
    <property type="entry name" value="Cytochrome P450"/>
    <property type="match status" value="1"/>
</dbReference>
<dbReference type="Pfam" id="PF00067">
    <property type="entry name" value="p450"/>
    <property type="match status" value="1"/>
</dbReference>
<dbReference type="SUPFAM" id="SSF48264">
    <property type="entry name" value="Cytochrome P450"/>
    <property type="match status" value="1"/>
</dbReference>
<dbReference type="PANTHER" id="PTHR24291:SF201">
    <property type="entry name" value="CYTOCHROME P450, FAMILY 4, SUBFAMILY B, POLYPEPTIDE 7"/>
    <property type="match status" value="1"/>
</dbReference>
<feature type="binding site" description="axial binding residue" evidence="2">
    <location>
        <position position="142"/>
    </location>
    <ligand>
        <name>heme</name>
        <dbReference type="ChEBI" id="CHEBI:30413"/>
    </ligand>
    <ligandPart>
        <name>Fe</name>
        <dbReference type="ChEBI" id="CHEBI:18248"/>
    </ligandPart>
</feature>
<dbReference type="InterPro" id="IPR050196">
    <property type="entry name" value="Cytochrome_P450_Monoox"/>
</dbReference>